<protein>
    <submittedName>
        <fullName evidence="1">Aminotransferase</fullName>
    </submittedName>
</protein>
<dbReference type="GO" id="GO:0008483">
    <property type="term" value="F:transaminase activity"/>
    <property type="evidence" value="ECO:0007669"/>
    <property type="project" value="UniProtKB-KW"/>
</dbReference>
<name>A0A3S7GU78_STAHO</name>
<gene>
    <name evidence="1" type="ORF">AZE34_04100</name>
</gene>
<sequence length="42" mass="4472">MIDKGAGIVKHLGLQDKIDFQSGTLSKAIDVVGDDVARTKKC</sequence>
<reference evidence="1" key="1">
    <citation type="submission" date="2016-02" db="EMBL/GenBank/DDBJ databases">
        <title>Genomic sequence of a clinical Staphylococcus hominis isolate.</title>
        <authorList>
            <person name="McClure J.M."/>
            <person name="Zhang K."/>
        </authorList>
    </citation>
    <scope>NUCLEOTIDE SEQUENCE</scope>
    <source>
        <strain evidence="1">C34847</strain>
    </source>
</reference>
<dbReference type="InterPro" id="IPR015421">
    <property type="entry name" value="PyrdxlP-dep_Trfase_major"/>
</dbReference>
<proteinExistence type="predicted"/>
<keyword evidence="1" id="KW-0808">Transferase</keyword>
<accession>A0A3S7GU78</accession>
<evidence type="ECO:0000313" key="1">
    <source>
        <dbReference type="EMBL" id="AVI05987.1"/>
    </source>
</evidence>
<dbReference type="Gene3D" id="3.40.640.10">
    <property type="entry name" value="Type I PLP-dependent aspartate aminotransferase-like (Major domain)"/>
    <property type="match status" value="1"/>
</dbReference>
<dbReference type="EMBL" id="CP014567">
    <property type="protein sequence ID" value="AVI05987.1"/>
    <property type="molecule type" value="Genomic_DNA"/>
</dbReference>
<organism evidence="1">
    <name type="scientific">Staphylococcus hominis</name>
    <dbReference type="NCBI Taxonomy" id="1290"/>
    <lineage>
        <taxon>Bacteria</taxon>
        <taxon>Bacillati</taxon>
        <taxon>Bacillota</taxon>
        <taxon>Bacilli</taxon>
        <taxon>Bacillales</taxon>
        <taxon>Staphylococcaceae</taxon>
        <taxon>Staphylococcus</taxon>
    </lineage>
</organism>
<dbReference type="AlphaFoldDB" id="A0A3S7GU78"/>
<keyword evidence="1" id="KW-0032">Aminotransferase</keyword>